<dbReference type="GO" id="GO:0003937">
    <property type="term" value="F:IMP cyclohydrolase activity"/>
    <property type="evidence" value="ECO:0007669"/>
    <property type="project" value="InterPro"/>
</dbReference>
<dbReference type="WBParaSite" id="jg4196">
    <property type="protein sequence ID" value="jg4196"/>
    <property type="gene ID" value="jg4196"/>
</dbReference>
<organism evidence="1 2">
    <name type="scientific">Ditylenchus dipsaci</name>
    <dbReference type="NCBI Taxonomy" id="166011"/>
    <lineage>
        <taxon>Eukaryota</taxon>
        <taxon>Metazoa</taxon>
        <taxon>Ecdysozoa</taxon>
        <taxon>Nematoda</taxon>
        <taxon>Chromadorea</taxon>
        <taxon>Rhabditida</taxon>
        <taxon>Tylenchina</taxon>
        <taxon>Tylenchomorpha</taxon>
        <taxon>Sphaerularioidea</taxon>
        <taxon>Anguinidae</taxon>
        <taxon>Anguininae</taxon>
        <taxon>Ditylenchus</taxon>
    </lineage>
</organism>
<dbReference type="InterPro" id="IPR002695">
    <property type="entry name" value="PurH-like"/>
</dbReference>
<dbReference type="AlphaFoldDB" id="A0A915EAV2"/>
<keyword evidence="1" id="KW-1185">Reference proteome</keyword>
<evidence type="ECO:0000313" key="1">
    <source>
        <dbReference type="Proteomes" id="UP000887574"/>
    </source>
</evidence>
<dbReference type="GO" id="GO:0006164">
    <property type="term" value="P:purine nucleotide biosynthetic process"/>
    <property type="evidence" value="ECO:0007669"/>
    <property type="project" value="InterPro"/>
</dbReference>
<dbReference type="Pfam" id="PF01808">
    <property type="entry name" value="AICARFT_IMPCHas"/>
    <property type="match status" value="1"/>
</dbReference>
<protein>
    <submittedName>
        <fullName evidence="2">Uncharacterized protein</fullName>
    </submittedName>
</protein>
<dbReference type="Proteomes" id="UP000887574">
    <property type="component" value="Unplaced"/>
</dbReference>
<proteinExistence type="predicted"/>
<sequence length="153" mass="17330">MSRISSMARFRLAAGVAVDKEEQQEMGFHQMPNGRGMVRRRSKSSSRLLDTFSKGHFFTRLVTAFEHTSSYDESITGYMRRQFGGNCTNGSPNNRRLIPLRYGTNPHQSQEAELYSLQTDMPIKVNVSKNLGSGHNILSQTKLQTYMEYGLGN</sequence>
<dbReference type="GO" id="GO:0004643">
    <property type="term" value="F:phosphoribosylaminoimidazolecarboxamide formyltransferase activity"/>
    <property type="evidence" value="ECO:0007669"/>
    <property type="project" value="InterPro"/>
</dbReference>
<reference evidence="2" key="1">
    <citation type="submission" date="2022-11" db="UniProtKB">
        <authorList>
            <consortium name="WormBaseParasite"/>
        </authorList>
    </citation>
    <scope>IDENTIFICATION</scope>
</reference>
<evidence type="ECO:0000313" key="2">
    <source>
        <dbReference type="WBParaSite" id="jg4196"/>
    </source>
</evidence>
<name>A0A915EAV2_9BILA</name>
<accession>A0A915EAV2</accession>